<dbReference type="RefSeq" id="WP_304375258.1">
    <property type="nucleotide sequence ID" value="NZ_JAUOZU010000005.1"/>
</dbReference>
<dbReference type="SUPFAM" id="SSF51556">
    <property type="entry name" value="Metallo-dependent hydrolases"/>
    <property type="match status" value="1"/>
</dbReference>
<comment type="caution">
    <text evidence="4">The sequence shown here is derived from an EMBL/GenBank/DDBJ whole genome shotgun (WGS) entry which is preliminary data.</text>
</comment>
<reference evidence="4" key="2">
    <citation type="submission" date="2023-07" db="EMBL/GenBank/DDBJ databases">
        <authorList>
            <person name="Shen H."/>
        </authorList>
    </citation>
    <scope>NUCLEOTIDE SEQUENCE</scope>
    <source>
        <strain evidence="4">TNR-22</strain>
    </source>
</reference>
<dbReference type="Gene3D" id="2.30.40.10">
    <property type="entry name" value="Urease, subunit C, domain 1"/>
    <property type="match status" value="1"/>
</dbReference>
<keyword evidence="5" id="KW-1185">Reference proteome</keyword>
<proteinExistence type="inferred from homology"/>
<dbReference type="EMBL" id="JAUOZU010000005">
    <property type="protein sequence ID" value="MDO6963345.1"/>
    <property type="molecule type" value="Genomic_DNA"/>
</dbReference>
<dbReference type="Gene3D" id="3.20.20.140">
    <property type="entry name" value="Metal-dependent hydrolases"/>
    <property type="match status" value="1"/>
</dbReference>
<protein>
    <submittedName>
        <fullName evidence="4">Amidohydrolase</fullName>
    </submittedName>
</protein>
<gene>
    <name evidence="4" type="ORF">Q4481_05205</name>
</gene>
<comment type="similarity">
    <text evidence="1">Belongs to the metallo-dependent hydrolases superfamily. ATZ/TRZ family.</text>
</comment>
<dbReference type="InterPro" id="IPR032466">
    <property type="entry name" value="Metal_Hydrolase"/>
</dbReference>
<dbReference type="InterPro" id="IPR050287">
    <property type="entry name" value="MTA/SAH_deaminase"/>
</dbReference>
<evidence type="ECO:0000313" key="5">
    <source>
        <dbReference type="Proteomes" id="UP001174932"/>
    </source>
</evidence>
<feature type="domain" description="Amidohydrolase-related" evidence="3">
    <location>
        <begin position="61"/>
        <end position="414"/>
    </location>
</feature>
<name>A0ABT8YI31_9HYPH</name>
<organism evidence="4 5">
    <name type="scientific">Rhizobium alvei</name>
    <dbReference type="NCBI Taxonomy" id="1132659"/>
    <lineage>
        <taxon>Bacteria</taxon>
        <taxon>Pseudomonadati</taxon>
        <taxon>Pseudomonadota</taxon>
        <taxon>Alphaproteobacteria</taxon>
        <taxon>Hyphomicrobiales</taxon>
        <taxon>Rhizobiaceae</taxon>
        <taxon>Rhizobium/Agrobacterium group</taxon>
        <taxon>Rhizobium</taxon>
    </lineage>
</organism>
<evidence type="ECO:0000256" key="2">
    <source>
        <dbReference type="ARBA" id="ARBA00022801"/>
    </source>
</evidence>
<dbReference type="Proteomes" id="UP001174932">
    <property type="component" value="Unassembled WGS sequence"/>
</dbReference>
<dbReference type="PANTHER" id="PTHR43794:SF11">
    <property type="entry name" value="AMIDOHYDROLASE-RELATED DOMAIN-CONTAINING PROTEIN"/>
    <property type="match status" value="1"/>
</dbReference>
<keyword evidence="2" id="KW-0378">Hydrolase</keyword>
<dbReference type="PANTHER" id="PTHR43794">
    <property type="entry name" value="AMINOHYDROLASE SSNA-RELATED"/>
    <property type="match status" value="1"/>
</dbReference>
<evidence type="ECO:0000259" key="3">
    <source>
        <dbReference type="Pfam" id="PF01979"/>
    </source>
</evidence>
<sequence>MGETRTFDLAIVNATVLPMGGAAEITRGTVTIRGAEIVAVGPSSEIDVTNASRIIDAGGKVVMPGFVNCHTHIASNMLLRGILEDVQLFEWLSTMWRLKRNFDEETLYWASLMGLIEMVKSGMTCFNEHFDAYRVEPQIAALKKVPLRATLGYGFADRGIYEPITDWSWKALDRFGDKVSAHHRTGNDRVHVGLSPHAPYSCGLDMYRKVREVADAYGLAIHTHLAEGPQEMAYMRETYGTTPVKWLHSLGFLKGDVTAAHCTQLDDEDIRILAETETKIGHCPCCNAKLDSGTLRLRCCREAGITVGLATDGPASHNSLDMFQEMKFAGMIHKDKTHDVEFLKTRELLEMSTCEAAKAMNRPETGRLKPGAKADLIMVDLDKAHCLPVYDVAAALVYSARADDVVMSIVDGQILMEDRVVAGIDEVEVMARFREAALALRDRSLT</sequence>
<dbReference type="CDD" id="cd01298">
    <property type="entry name" value="ATZ_TRZ_like"/>
    <property type="match status" value="1"/>
</dbReference>
<dbReference type="InterPro" id="IPR006680">
    <property type="entry name" value="Amidohydro-rel"/>
</dbReference>
<reference evidence="4" key="1">
    <citation type="journal article" date="2015" name="Int. J. Syst. Evol. Microbiol.">
        <title>Rhizobium alvei sp. nov., isolated from a freshwater river.</title>
        <authorList>
            <person name="Sheu S.Y."/>
            <person name="Huang H.W."/>
            <person name="Young C.C."/>
            <person name="Chen W.M."/>
        </authorList>
    </citation>
    <scope>NUCLEOTIDE SEQUENCE</scope>
    <source>
        <strain evidence="4">TNR-22</strain>
    </source>
</reference>
<dbReference type="InterPro" id="IPR011059">
    <property type="entry name" value="Metal-dep_hydrolase_composite"/>
</dbReference>
<evidence type="ECO:0000313" key="4">
    <source>
        <dbReference type="EMBL" id="MDO6963345.1"/>
    </source>
</evidence>
<dbReference type="SUPFAM" id="SSF51338">
    <property type="entry name" value="Composite domain of metallo-dependent hydrolases"/>
    <property type="match status" value="1"/>
</dbReference>
<accession>A0ABT8YI31</accession>
<evidence type="ECO:0000256" key="1">
    <source>
        <dbReference type="ARBA" id="ARBA00006745"/>
    </source>
</evidence>
<dbReference type="Pfam" id="PF01979">
    <property type="entry name" value="Amidohydro_1"/>
    <property type="match status" value="1"/>
</dbReference>